<protein>
    <submittedName>
        <fullName evidence="2">Sulfurtransferase TusA family protein</fullName>
    </submittedName>
</protein>
<evidence type="ECO:0000313" key="5">
    <source>
        <dbReference type="Proteomes" id="UP000480556"/>
    </source>
</evidence>
<dbReference type="Gene3D" id="3.30.110.40">
    <property type="entry name" value="TusA-like domain"/>
    <property type="match status" value="1"/>
</dbReference>
<dbReference type="EMBL" id="WITK01000019">
    <property type="protein sequence ID" value="MQW92922.1"/>
    <property type="molecule type" value="Genomic_DNA"/>
</dbReference>
<sequence>MSEPESELNIIDALGKPCPMPVLMLKRALKSQNGAVYLLKSSDPHSQIDVARYCQLHQLKYDFKEISMHEFHYLIES</sequence>
<dbReference type="Proteomes" id="UP000480556">
    <property type="component" value="Unassembled WGS sequence"/>
</dbReference>
<reference evidence="4 5" key="1">
    <citation type="submission" date="2019-10" db="EMBL/GenBank/DDBJ databases">
        <authorList>
            <person name="Dong K."/>
        </authorList>
    </citation>
    <scope>NUCLEOTIDE SEQUENCE [LARGE SCALE GENOMIC DNA]</scope>
    <source>
        <strain evidence="4">dk386</strain>
        <strain evidence="3">Dk386</strain>
        <strain evidence="5">dk771</strain>
        <strain evidence="2">Dk771</strain>
    </source>
</reference>
<proteinExistence type="predicted"/>
<evidence type="ECO:0000313" key="3">
    <source>
        <dbReference type="EMBL" id="QGA12292.1"/>
    </source>
</evidence>
<dbReference type="AlphaFoldDB" id="A0A5Q0P6R1"/>
<evidence type="ECO:0000313" key="4">
    <source>
        <dbReference type="Proteomes" id="UP000327478"/>
    </source>
</evidence>
<dbReference type="CDD" id="cd00291">
    <property type="entry name" value="SirA_YedF_YeeD"/>
    <property type="match status" value="1"/>
</dbReference>
<dbReference type="InterPro" id="IPR001455">
    <property type="entry name" value="TusA-like"/>
</dbReference>
<feature type="domain" description="UPF0033" evidence="1">
    <location>
        <begin position="10"/>
        <end position="76"/>
    </location>
</feature>
<dbReference type="Pfam" id="PF01206">
    <property type="entry name" value="TusA"/>
    <property type="match status" value="1"/>
</dbReference>
<evidence type="ECO:0000259" key="1">
    <source>
        <dbReference type="Pfam" id="PF01206"/>
    </source>
</evidence>
<dbReference type="RefSeq" id="WP_153373365.1">
    <property type="nucleotide sequence ID" value="NZ_CP045650.1"/>
</dbReference>
<dbReference type="EMBL" id="CP045650">
    <property type="protein sequence ID" value="QGA12292.1"/>
    <property type="molecule type" value="Genomic_DNA"/>
</dbReference>
<dbReference type="SUPFAM" id="SSF64307">
    <property type="entry name" value="SirA-like"/>
    <property type="match status" value="1"/>
</dbReference>
<dbReference type="Proteomes" id="UP000327478">
    <property type="component" value="Chromosome"/>
</dbReference>
<accession>A0A5Q0P6R1</accession>
<dbReference type="InterPro" id="IPR036868">
    <property type="entry name" value="TusA-like_sf"/>
</dbReference>
<name>A0A5Q0P6R1_9GAMM</name>
<keyword evidence="4" id="KW-1185">Reference proteome</keyword>
<gene>
    <name evidence="3" type="ORF">GFH30_05140</name>
    <name evidence="2" type="ORF">GHJ48_11075</name>
</gene>
<organism evidence="2 5">
    <name type="scientific">Acinetobacter wanghuae</name>
    <dbReference type="NCBI Taxonomy" id="2662362"/>
    <lineage>
        <taxon>Bacteria</taxon>
        <taxon>Pseudomonadati</taxon>
        <taxon>Pseudomonadota</taxon>
        <taxon>Gammaproteobacteria</taxon>
        <taxon>Moraxellales</taxon>
        <taxon>Moraxellaceae</taxon>
        <taxon>Acinetobacter</taxon>
    </lineage>
</organism>
<evidence type="ECO:0000313" key="2">
    <source>
        <dbReference type="EMBL" id="MQW92922.1"/>
    </source>
</evidence>